<dbReference type="Pfam" id="PF12079">
    <property type="entry name" value="DUF3558"/>
    <property type="match status" value="1"/>
</dbReference>
<name>A0ABV2WSM6_9NOCA</name>
<dbReference type="RefSeq" id="WP_356959998.1">
    <property type="nucleotide sequence ID" value="NZ_JBEYBD010000041.1"/>
</dbReference>
<dbReference type="InterPro" id="IPR024520">
    <property type="entry name" value="DUF3558"/>
</dbReference>
<dbReference type="EMBL" id="JBEYBF010000012">
    <property type="protein sequence ID" value="MEU1953894.1"/>
    <property type="molecule type" value="Genomic_DNA"/>
</dbReference>
<proteinExistence type="predicted"/>
<evidence type="ECO:0000313" key="2">
    <source>
        <dbReference type="Proteomes" id="UP001550628"/>
    </source>
</evidence>
<dbReference type="PROSITE" id="PS51257">
    <property type="entry name" value="PROKAR_LIPOPROTEIN"/>
    <property type="match status" value="1"/>
</dbReference>
<evidence type="ECO:0000313" key="1">
    <source>
        <dbReference type="EMBL" id="MEU1953894.1"/>
    </source>
</evidence>
<reference evidence="1 2" key="1">
    <citation type="submission" date="2024-06" db="EMBL/GenBank/DDBJ databases">
        <title>The Natural Products Discovery Center: Release of the First 8490 Sequenced Strains for Exploring Actinobacteria Biosynthetic Diversity.</title>
        <authorList>
            <person name="Kalkreuter E."/>
            <person name="Kautsar S.A."/>
            <person name="Yang D."/>
            <person name="Bader C.D."/>
            <person name="Teijaro C.N."/>
            <person name="Fluegel L."/>
            <person name="Davis C.M."/>
            <person name="Simpson J.R."/>
            <person name="Lauterbach L."/>
            <person name="Steele A.D."/>
            <person name="Gui C."/>
            <person name="Meng S."/>
            <person name="Li G."/>
            <person name="Viehrig K."/>
            <person name="Ye F."/>
            <person name="Su P."/>
            <person name="Kiefer A.F."/>
            <person name="Nichols A."/>
            <person name="Cepeda A.J."/>
            <person name="Yan W."/>
            <person name="Fan B."/>
            <person name="Jiang Y."/>
            <person name="Adhikari A."/>
            <person name="Zheng C.-J."/>
            <person name="Schuster L."/>
            <person name="Cowan T.M."/>
            <person name="Smanski M.J."/>
            <person name="Chevrette M.G."/>
            <person name="De Carvalho L.P.S."/>
            <person name="Shen B."/>
        </authorList>
    </citation>
    <scope>NUCLEOTIDE SEQUENCE [LARGE SCALE GENOMIC DNA]</scope>
    <source>
        <strain evidence="1 2">NPDC019708</strain>
    </source>
</reference>
<gene>
    <name evidence="1" type="ORF">ABZ510_18775</name>
</gene>
<protein>
    <submittedName>
        <fullName evidence="1">DUF3558 domain-containing protein</fullName>
    </submittedName>
</protein>
<sequence>MVAMGNRKRLTALVCGAVFVLAGCDSSTEGAAAPQVPADPTLAAEVPTGFDPCTDIPQGVLDSEGLRNKVPDKSEKSSGAKWVGCLWGQPDGYSASIRTTNLTLELVRDKNFPDATEFTAGGRAALSTRQLEQRPDESCHVNVEMEGGTLEFGLTNPPSGDKTGHLDTCELARSLAQKVAPSIPAGV</sequence>
<accession>A0ABV2WSM6</accession>
<dbReference type="Proteomes" id="UP001550628">
    <property type="component" value="Unassembled WGS sequence"/>
</dbReference>
<comment type="caution">
    <text evidence="1">The sequence shown here is derived from an EMBL/GenBank/DDBJ whole genome shotgun (WGS) entry which is preliminary data.</text>
</comment>
<organism evidence="1 2">
    <name type="scientific">Nocardia rhamnosiphila</name>
    <dbReference type="NCBI Taxonomy" id="426716"/>
    <lineage>
        <taxon>Bacteria</taxon>
        <taxon>Bacillati</taxon>
        <taxon>Actinomycetota</taxon>
        <taxon>Actinomycetes</taxon>
        <taxon>Mycobacteriales</taxon>
        <taxon>Nocardiaceae</taxon>
        <taxon>Nocardia</taxon>
    </lineage>
</organism>
<keyword evidence="2" id="KW-1185">Reference proteome</keyword>